<evidence type="ECO:0000256" key="2">
    <source>
        <dbReference type="ARBA" id="ARBA00001966"/>
    </source>
</evidence>
<comment type="cofactor">
    <cofactor evidence="1">
        <name>[3Fe-4S] cluster</name>
        <dbReference type="ChEBI" id="CHEBI:21137"/>
    </cofactor>
</comment>
<reference evidence="17" key="2">
    <citation type="submission" date="2018-04" db="EMBL/GenBank/DDBJ databases">
        <title>Complete genome sequence of Sulfodiicoccus acidiphilus strain HS-1.</title>
        <authorList>
            <person name="Sakai H.D."/>
            <person name="Kurosawa N."/>
        </authorList>
    </citation>
    <scope>NUCLEOTIDE SEQUENCE [LARGE SCALE GENOMIC DNA]</scope>
    <source>
        <strain evidence="17">HS-1</strain>
    </source>
</reference>
<dbReference type="PROSITE" id="PS00197">
    <property type="entry name" value="2FE2S_FER_1"/>
    <property type="match status" value="1"/>
</dbReference>
<evidence type="ECO:0000256" key="13">
    <source>
        <dbReference type="ARBA" id="ARBA00034078"/>
    </source>
</evidence>
<dbReference type="Gene3D" id="3.10.20.30">
    <property type="match status" value="1"/>
</dbReference>
<accession>A0A348B3P4</accession>
<evidence type="ECO:0000256" key="12">
    <source>
        <dbReference type="ARBA" id="ARBA00023291"/>
    </source>
</evidence>
<dbReference type="GO" id="GO:0051537">
    <property type="term" value="F:2 iron, 2 sulfur cluster binding"/>
    <property type="evidence" value="ECO:0007669"/>
    <property type="project" value="UniProtKB-KW"/>
</dbReference>
<reference evidence="16" key="1">
    <citation type="journal article" date="2014" name="Int. J. Syst. Evol. Microbiol.">
        <title>Complete genome sequence of Corynebacterium casei LMG S-19264T (=DSM 44701T), isolated from a smear-ripened cheese.</title>
        <authorList>
            <consortium name="US DOE Joint Genome Institute (JGI-PGF)"/>
            <person name="Walter F."/>
            <person name="Albersmeier A."/>
            <person name="Kalinowski J."/>
            <person name="Ruckert C."/>
        </authorList>
    </citation>
    <scope>NUCLEOTIDE SEQUENCE</scope>
    <source>
        <strain evidence="16">JCM 31740</strain>
    </source>
</reference>
<dbReference type="GO" id="GO:0051538">
    <property type="term" value="F:3 iron, 4 sulfur cluster binding"/>
    <property type="evidence" value="ECO:0007669"/>
    <property type="project" value="UniProtKB-KW"/>
</dbReference>
<dbReference type="OrthoDB" id="144910at2157"/>
<evidence type="ECO:0000256" key="1">
    <source>
        <dbReference type="ARBA" id="ARBA00001927"/>
    </source>
</evidence>
<keyword evidence="7" id="KW-0001">2Fe-2S</keyword>
<evidence type="ECO:0000256" key="3">
    <source>
        <dbReference type="ARBA" id="ARBA00009433"/>
    </source>
</evidence>
<dbReference type="InterPro" id="IPR006058">
    <property type="entry name" value="2Fe2S_fd_BS"/>
</dbReference>
<keyword evidence="11" id="KW-0411">Iron-sulfur</keyword>
<feature type="domain" description="4Fe-4S ferredoxin-type" evidence="14">
    <location>
        <begin position="145"/>
        <end position="174"/>
    </location>
</feature>
<dbReference type="EMBL" id="BMQS01000015">
    <property type="protein sequence ID" value="GGT99877.1"/>
    <property type="molecule type" value="Genomic_DNA"/>
</dbReference>
<dbReference type="Proteomes" id="UP000276741">
    <property type="component" value="Chromosome"/>
</dbReference>
<dbReference type="GeneID" id="38666697"/>
<reference evidence="15" key="3">
    <citation type="journal article" date="2019" name="BMC Res. Notes">
        <title>Complete genome sequence of the Sulfodiicoccus acidiphilus strain HS-1T, the first crenarchaeon that lacks polB3, isolated from an acidic hot spring in Ohwaku-dani, Hakone, Japan.</title>
        <authorList>
            <person name="Sakai H.D."/>
            <person name="Kurosawa N."/>
        </authorList>
    </citation>
    <scope>NUCLEOTIDE SEQUENCE</scope>
    <source>
        <strain evidence="15">HS-1</strain>
    </source>
</reference>
<keyword evidence="6" id="KW-0816">Tricarboxylic acid cycle</keyword>
<evidence type="ECO:0000259" key="14">
    <source>
        <dbReference type="PROSITE" id="PS51379"/>
    </source>
</evidence>
<dbReference type="SUPFAM" id="SSF46548">
    <property type="entry name" value="alpha-helical ferredoxin"/>
    <property type="match status" value="1"/>
</dbReference>
<evidence type="ECO:0000256" key="6">
    <source>
        <dbReference type="ARBA" id="ARBA00022532"/>
    </source>
</evidence>
<dbReference type="GO" id="GO:0051539">
    <property type="term" value="F:4 iron, 4 sulfur cluster binding"/>
    <property type="evidence" value="ECO:0007669"/>
    <property type="project" value="UniProtKB-KW"/>
</dbReference>
<keyword evidence="5" id="KW-0004">4Fe-4S</keyword>
<evidence type="ECO:0000256" key="8">
    <source>
        <dbReference type="ARBA" id="ARBA00022723"/>
    </source>
</evidence>
<dbReference type="GO" id="GO:0046872">
    <property type="term" value="F:metal ion binding"/>
    <property type="evidence" value="ECO:0007669"/>
    <property type="project" value="UniProtKB-KW"/>
</dbReference>
<dbReference type="InterPro" id="IPR017900">
    <property type="entry name" value="4Fe4S_Fe_S_CS"/>
</dbReference>
<feature type="domain" description="4Fe-4S ferredoxin-type" evidence="14">
    <location>
        <begin position="198"/>
        <end position="228"/>
    </location>
</feature>
<dbReference type="GO" id="GO:0022904">
    <property type="term" value="P:respiratory electron transport chain"/>
    <property type="evidence" value="ECO:0007669"/>
    <property type="project" value="TreeGrafter"/>
</dbReference>
<dbReference type="Gene3D" id="1.10.1060.10">
    <property type="entry name" value="Alpha-helical ferredoxin"/>
    <property type="match status" value="1"/>
</dbReference>
<dbReference type="RefSeq" id="WP_126450025.1">
    <property type="nucleotide sequence ID" value="NZ_AP018553.1"/>
</dbReference>
<evidence type="ECO:0000256" key="5">
    <source>
        <dbReference type="ARBA" id="ARBA00022485"/>
    </source>
</evidence>
<protein>
    <recommendedName>
        <fullName evidence="4">succinate dehydrogenase</fullName>
        <ecNumber evidence="4">1.3.5.1</ecNumber>
    </recommendedName>
</protein>
<dbReference type="Proteomes" id="UP000616143">
    <property type="component" value="Unassembled WGS sequence"/>
</dbReference>
<dbReference type="KEGG" id="sacd:HS1genome_1185"/>
<evidence type="ECO:0000256" key="10">
    <source>
        <dbReference type="ARBA" id="ARBA00023004"/>
    </source>
</evidence>
<dbReference type="InterPro" id="IPR009051">
    <property type="entry name" value="Helical_ferredxn"/>
</dbReference>
<dbReference type="NCBIfam" id="TIGR00384">
    <property type="entry name" value="dhsB"/>
    <property type="match status" value="1"/>
</dbReference>
<dbReference type="EC" id="1.3.5.1" evidence="4"/>
<dbReference type="GO" id="GO:0006099">
    <property type="term" value="P:tricarboxylic acid cycle"/>
    <property type="evidence" value="ECO:0007669"/>
    <property type="project" value="UniProtKB-KW"/>
</dbReference>
<dbReference type="NCBIfam" id="NF009226">
    <property type="entry name" value="PRK12576.1"/>
    <property type="match status" value="1"/>
</dbReference>
<dbReference type="Pfam" id="PF13183">
    <property type="entry name" value="Fer4_8"/>
    <property type="match status" value="1"/>
</dbReference>
<dbReference type="PANTHER" id="PTHR11921">
    <property type="entry name" value="SUCCINATE DEHYDROGENASE IRON-SULFUR PROTEIN"/>
    <property type="match status" value="1"/>
</dbReference>
<dbReference type="GO" id="GO:0008177">
    <property type="term" value="F:succinate dehydrogenase (quinone) activity"/>
    <property type="evidence" value="ECO:0007669"/>
    <property type="project" value="UniProtKB-EC"/>
</dbReference>
<dbReference type="InterPro" id="IPR025192">
    <property type="entry name" value="Succ_DH/fum_Rdtase_N"/>
</dbReference>
<evidence type="ECO:0000256" key="7">
    <source>
        <dbReference type="ARBA" id="ARBA00022714"/>
    </source>
</evidence>
<dbReference type="InterPro" id="IPR050573">
    <property type="entry name" value="SDH/FRD_Iron-Sulfur"/>
</dbReference>
<dbReference type="PROSITE" id="PS00198">
    <property type="entry name" value="4FE4S_FER_1"/>
    <property type="match status" value="1"/>
</dbReference>
<dbReference type="Pfam" id="PF13085">
    <property type="entry name" value="Fer2_3"/>
    <property type="match status" value="1"/>
</dbReference>
<dbReference type="PANTHER" id="PTHR11921:SF29">
    <property type="entry name" value="SUCCINATE DEHYDROGENASE [UBIQUINONE] IRON-SULFUR SUBUNIT, MITOCHONDRIAL"/>
    <property type="match status" value="1"/>
</dbReference>
<comment type="cofactor">
    <cofactor evidence="2">
        <name>[4Fe-4S] cluster</name>
        <dbReference type="ChEBI" id="CHEBI:49883"/>
    </cofactor>
</comment>
<comment type="cofactor">
    <cofactor evidence="13">
        <name>[2Fe-2S] cluster</name>
        <dbReference type="ChEBI" id="CHEBI:190135"/>
    </cofactor>
</comment>
<gene>
    <name evidence="16" type="ORF">GCM10007116_16580</name>
    <name evidence="15" type="ORF">HS1genome_1185</name>
</gene>
<keyword evidence="17" id="KW-1185">Reference proteome</keyword>
<reference evidence="16" key="4">
    <citation type="submission" date="2020-09" db="EMBL/GenBank/DDBJ databases">
        <authorList>
            <person name="Sun Q."/>
            <person name="Ohkuma M."/>
        </authorList>
    </citation>
    <scope>NUCLEOTIDE SEQUENCE</scope>
    <source>
        <strain evidence="16">JCM 31740</strain>
    </source>
</reference>
<keyword evidence="8" id="KW-0479">Metal-binding</keyword>
<keyword evidence="12" id="KW-0003">3Fe-4S</keyword>
<dbReference type="EMBL" id="AP018553">
    <property type="protein sequence ID" value="BBD72796.1"/>
    <property type="molecule type" value="Genomic_DNA"/>
</dbReference>
<evidence type="ECO:0000313" key="17">
    <source>
        <dbReference type="Proteomes" id="UP000276741"/>
    </source>
</evidence>
<evidence type="ECO:0000313" key="15">
    <source>
        <dbReference type="EMBL" id="BBD72796.1"/>
    </source>
</evidence>
<sequence>MKELDKEVKVKVKRFSEEKGTWWQEYTVKVDKYTQMTEVLKRIKEEQDPTLSYRASCHMAVCGSCGMRINGAPRLACRTIALEEVDRTGSDTIVVEPMDGYPVLKDLVVDLTDFYNRMYKVKPRLHPSEDVLKGKSEHRLKPEDQSRLWKFAQCIWCGLCVSSCPAVRIDVEFLGPAAHAKGYRFLSDPRDTSFEERAKVLIDSAWRCTYCYMCYEVCPRDIEPVEAIKLTRTYTTKFGPTGDASSFGERHSKAVEESIAETGMLQGGKVYVKTYGLVNSLISMIELMKDGKATKLIMERQKKVRGIDELRKLLGEKQ</sequence>
<evidence type="ECO:0000313" key="16">
    <source>
        <dbReference type="EMBL" id="GGT99877.1"/>
    </source>
</evidence>
<name>A0A348B3P4_9CREN</name>
<dbReference type="PROSITE" id="PS51379">
    <property type="entry name" value="4FE4S_FER_2"/>
    <property type="match status" value="2"/>
</dbReference>
<dbReference type="AlphaFoldDB" id="A0A348B3P4"/>
<comment type="similarity">
    <text evidence="3">Belongs to the succinate dehydrogenase/fumarate reductase iron-sulfur protein family.</text>
</comment>
<dbReference type="GO" id="GO:0009055">
    <property type="term" value="F:electron transfer activity"/>
    <property type="evidence" value="ECO:0007669"/>
    <property type="project" value="InterPro"/>
</dbReference>
<proteinExistence type="inferred from homology"/>
<dbReference type="FunFam" id="1.10.1060.10:FF:000003">
    <property type="entry name" value="Succinate dehydrogenase iron-sulfur subunit"/>
    <property type="match status" value="1"/>
</dbReference>
<evidence type="ECO:0000256" key="9">
    <source>
        <dbReference type="ARBA" id="ARBA00023002"/>
    </source>
</evidence>
<dbReference type="InterPro" id="IPR012675">
    <property type="entry name" value="Beta-grasp_dom_sf"/>
</dbReference>
<organism evidence="15 17">
    <name type="scientific">Sulfodiicoccus acidiphilus</name>
    <dbReference type="NCBI Taxonomy" id="1670455"/>
    <lineage>
        <taxon>Archaea</taxon>
        <taxon>Thermoproteota</taxon>
        <taxon>Thermoprotei</taxon>
        <taxon>Sulfolobales</taxon>
        <taxon>Sulfolobaceae</taxon>
        <taxon>Sulfodiicoccus</taxon>
    </lineage>
</organism>
<evidence type="ECO:0000256" key="4">
    <source>
        <dbReference type="ARBA" id="ARBA00012792"/>
    </source>
</evidence>
<keyword evidence="9" id="KW-0560">Oxidoreductase</keyword>
<dbReference type="InterPro" id="IPR036010">
    <property type="entry name" value="2Fe-2S_ferredoxin-like_sf"/>
</dbReference>
<dbReference type="SUPFAM" id="SSF54292">
    <property type="entry name" value="2Fe-2S ferredoxin-like"/>
    <property type="match status" value="1"/>
</dbReference>
<dbReference type="InterPro" id="IPR017896">
    <property type="entry name" value="4Fe4S_Fe-S-bd"/>
</dbReference>
<keyword evidence="10" id="KW-0408">Iron</keyword>
<evidence type="ECO:0000256" key="11">
    <source>
        <dbReference type="ARBA" id="ARBA00023014"/>
    </source>
</evidence>
<dbReference type="InterPro" id="IPR004489">
    <property type="entry name" value="Succ_DH/fum_Rdtase_Fe-S"/>
</dbReference>